<dbReference type="PATRIC" id="fig|45074.5.peg.4340"/>
<accession>A0A0W0YAH7</accession>
<dbReference type="SUPFAM" id="SSF48403">
    <property type="entry name" value="Ankyrin repeat"/>
    <property type="match status" value="3"/>
</dbReference>
<evidence type="ECO:0000313" key="5">
    <source>
        <dbReference type="Proteomes" id="UP000054703"/>
    </source>
</evidence>
<dbReference type="SMART" id="SM00248">
    <property type="entry name" value="ANK"/>
    <property type="match status" value="12"/>
</dbReference>
<gene>
    <name evidence="4" type="ORF">Lsan_4040</name>
</gene>
<dbReference type="Gene3D" id="1.25.40.20">
    <property type="entry name" value="Ankyrin repeat-containing domain"/>
    <property type="match status" value="5"/>
</dbReference>
<reference evidence="4 5" key="1">
    <citation type="submission" date="2015-11" db="EMBL/GenBank/DDBJ databases">
        <title>Genomic analysis of 38 Legionella species identifies large and diverse effector repertoires.</title>
        <authorList>
            <person name="Burstein D."/>
            <person name="Amaro F."/>
            <person name="Zusman T."/>
            <person name="Lifshitz Z."/>
            <person name="Cohen O."/>
            <person name="Gilbert J.A."/>
            <person name="Pupko T."/>
            <person name="Shuman H.A."/>
            <person name="Segal G."/>
        </authorList>
    </citation>
    <scope>NUCLEOTIDE SEQUENCE [LARGE SCALE GENOMIC DNA]</scope>
    <source>
        <strain evidence="4 5">SC-63-C7</strain>
    </source>
</reference>
<dbReference type="OrthoDB" id="5630385at2"/>
<feature type="repeat" description="ANK" evidence="3">
    <location>
        <begin position="880"/>
        <end position="912"/>
    </location>
</feature>
<dbReference type="InterPro" id="IPR002110">
    <property type="entry name" value="Ankyrin_rpt"/>
</dbReference>
<evidence type="ECO:0000256" key="2">
    <source>
        <dbReference type="ARBA" id="ARBA00023043"/>
    </source>
</evidence>
<organism evidence="4 5">
    <name type="scientific">Legionella santicrucis</name>
    <dbReference type="NCBI Taxonomy" id="45074"/>
    <lineage>
        <taxon>Bacteria</taxon>
        <taxon>Pseudomonadati</taxon>
        <taxon>Pseudomonadota</taxon>
        <taxon>Gammaproteobacteria</taxon>
        <taxon>Legionellales</taxon>
        <taxon>Legionellaceae</taxon>
        <taxon>Legionella</taxon>
    </lineage>
</organism>
<dbReference type="Proteomes" id="UP000054703">
    <property type="component" value="Unassembled WGS sequence"/>
</dbReference>
<keyword evidence="1" id="KW-0677">Repeat</keyword>
<dbReference type="EMBL" id="LNYU01000091">
    <property type="protein sequence ID" value="KTD53630.1"/>
    <property type="molecule type" value="Genomic_DNA"/>
</dbReference>
<dbReference type="STRING" id="45074.Lsan_4040"/>
<evidence type="ECO:0000313" key="4">
    <source>
        <dbReference type="EMBL" id="KTD53630.1"/>
    </source>
</evidence>
<name>A0A0W0YAH7_9GAMM</name>
<dbReference type="PROSITE" id="PS50088">
    <property type="entry name" value="ANK_REPEAT"/>
    <property type="match status" value="4"/>
</dbReference>
<dbReference type="RefSeq" id="WP_058515912.1">
    <property type="nucleotide sequence ID" value="NZ_CAAAIH010000012.1"/>
</dbReference>
<evidence type="ECO:0000256" key="1">
    <source>
        <dbReference type="ARBA" id="ARBA00022737"/>
    </source>
</evidence>
<comment type="caution">
    <text evidence="4">The sequence shown here is derived from an EMBL/GenBank/DDBJ whole genome shotgun (WGS) entry which is preliminary data.</text>
</comment>
<feature type="repeat" description="ANK" evidence="3">
    <location>
        <begin position="1166"/>
        <end position="1199"/>
    </location>
</feature>
<keyword evidence="2 3" id="KW-0040">ANK repeat</keyword>
<dbReference type="PROSITE" id="PS50297">
    <property type="entry name" value="ANK_REP_REGION"/>
    <property type="match status" value="2"/>
</dbReference>
<dbReference type="Pfam" id="PF13637">
    <property type="entry name" value="Ank_4"/>
    <property type="match status" value="1"/>
</dbReference>
<dbReference type="PANTHER" id="PTHR24198">
    <property type="entry name" value="ANKYRIN REPEAT AND PROTEIN KINASE DOMAIN-CONTAINING PROTEIN"/>
    <property type="match status" value="1"/>
</dbReference>
<evidence type="ECO:0000256" key="3">
    <source>
        <dbReference type="PROSITE-ProRule" id="PRU00023"/>
    </source>
</evidence>
<dbReference type="AlphaFoldDB" id="A0A0W0YAH7"/>
<keyword evidence="5" id="KW-1185">Reference proteome</keyword>
<sequence>MNSSSLLKLLNEIDNSYDVVEKLKEANFSVTDRTDEGDSVLHILAKSRHAQTLYFFDYLQKLVNAGADVSAIDNQNNVFLGYYLDHEMRYNENELFKLLLKKEDLDVNQIITSDKTFFEFIYNSHDWDSRGSMEMFIRHKKFNPNLKTSKHNSILLHMISENVFAHKEHIQDVASHPQTNPNIKNNNGQTALDLILSDTAYKNMALVTALINHEQCDIDLLDKDENNYLQLAIISCEFQAGEIAQLLINKAIDVDHKNNEGKSVFDLILENKAGRSDYANNALLIQILKLHPTSLLDKYKDGKSILSELLKSDDYTLKSAFPTLLSLCKNQRGGKEILKTTVAEFFNNFRQGLVSEETIIALTQELIDAQVNIDVEYCFAQCAIQNPHGYTNIVLNNNFKILKPQLDLKAVISHIKNLTPDNSDERLRALSYLNEFSFSPDNLDEGMLALEDECLRAKSRQDIEKASKMFGHLFSLSGSIPKDNHRIKLTGSTPRDTAPFMVYLMNAYLSHCQTNNKNTEYLDAIQKVRNMAVKAMRLYFMSHSYYQSTNTSKENMLLSMIEDSKNEGVEIITGWPEHTIDLVIKQNDLYRNNGGGCSTDATIEHYRISKPENITKDMFSTLYKDEWESNKAYIQRDLHSLLGLVFIDSISGDFQTVGNCSLYSLLIALKTKYQLFLPANIADQLLTDTITFFEQFYLEEYLTLHANNPTVPHLLMRLIIQKLMPEGQLELIKRLLAEHFNTEANQEIVQTEFMLKRWKLIAYGKSTEQFDKQLQTLGVHLEPTNERLEILQRFLNDQVTTNDLDELKSWPLSKQIFQGYHLLHFAVLNNNLALASSLVQMFPNAVNQTNWYGEEPLCLVSSVEMIDVLINAGASVTRTDSDHALDYAIRRNRVDLVRSLLQHGAKPSEYSAYYAASKDSKILQSLMERYPETVAKPTHDYSTSIHAAARAGNDENIRTLVYYGGANPDTSNVNGITPLQLALRNGHKNTAKLLIDYPSTLFKGPHRGESVIKMTQDEDIQKTIELKEQERKADLEYFQTTFKNSNPGIIKENIDYLIVAIRLNDMRAIRGCLLAYPNIKVVETSDHYCTTPIGDAIRRLAGKKGEEYNQAFQIIEMFLKTPAIDINAIQASSEPILFWATSIGDVAVLELFLADRKLDPNKQDNVGYTALHDAVERGHLDCVKRLLADERVDSTIVNHQNQTAAELDSFRYNLNECIDEVVKHQQHLKEGHVSLARFYC</sequence>
<feature type="repeat" description="ANK" evidence="3">
    <location>
        <begin position="36"/>
        <end position="74"/>
    </location>
</feature>
<protein>
    <submittedName>
        <fullName evidence="4">Ankyrin repeat protein</fullName>
    </submittedName>
</protein>
<dbReference type="InterPro" id="IPR036770">
    <property type="entry name" value="Ankyrin_rpt-contain_sf"/>
</dbReference>
<proteinExistence type="predicted"/>
<feature type="repeat" description="ANK" evidence="3">
    <location>
        <begin position="974"/>
        <end position="996"/>
    </location>
</feature>
<dbReference type="Pfam" id="PF12796">
    <property type="entry name" value="Ank_2"/>
    <property type="match status" value="2"/>
</dbReference>
<dbReference type="PANTHER" id="PTHR24198:SF165">
    <property type="entry name" value="ANKYRIN REPEAT-CONTAINING PROTEIN-RELATED"/>
    <property type="match status" value="1"/>
</dbReference>